<sequence length="259" mass="27525">MLFRSPPSAKSTSYFLVLTTFSGTLNWELNCPYTLSGIGRLYLDFLPDSEPDYFLNTSQAIADADEGDQFQYWRSEEDSCILKWDLRWTTVCEPRKDGSLLLKNNQFERSGNVTFTLRPGAKTARKAIAEYDGCAIGGTAVKVERNHTVGCPVLAEDASPKPRPCGLDIKKARSSLAEAIVKPTTSLTALPSKTTDAGVDAIGTGTDGALVPSSTGDSPGKSSGSGKDDNGAQGLGGSNGGLLTLFTALVTSILLELVM</sequence>
<evidence type="ECO:0000256" key="1">
    <source>
        <dbReference type="SAM" id="MobiDB-lite"/>
    </source>
</evidence>
<feature type="domain" description="DUF7136" evidence="2">
    <location>
        <begin position="75"/>
        <end position="181"/>
    </location>
</feature>
<dbReference type="Pfam" id="PF23584">
    <property type="entry name" value="DUF7136"/>
    <property type="match status" value="1"/>
</dbReference>
<evidence type="ECO:0000313" key="4">
    <source>
        <dbReference type="Proteomes" id="UP000574317"/>
    </source>
</evidence>
<organism evidence="3 4">
    <name type="scientific">Fusarium napiforme</name>
    <dbReference type="NCBI Taxonomy" id="42672"/>
    <lineage>
        <taxon>Eukaryota</taxon>
        <taxon>Fungi</taxon>
        <taxon>Dikarya</taxon>
        <taxon>Ascomycota</taxon>
        <taxon>Pezizomycotina</taxon>
        <taxon>Sordariomycetes</taxon>
        <taxon>Hypocreomycetidae</taxon>
        <taxon>Hypocreales</taxon>
        <taxon>Nectriaceae</taxon>
        <taxon>Fusarium</taxon>
        <taxon>Fusarium fujikuroi species complex</taxon>
    </lineage>
</organism>
<dbReference type="AlphaFoldDB" id="A0A8H5K435"/>
<evidence type="ECO:0000313" key="3">
    <source>
        <dbReference type="EMBL" id="KAF5566503.1"/>
    </source>
</evidence>
<dbReference type="InterPro" id="IPR055560">
    <property type="entry name" value="DUF7136"/>
</dbReference>
<dbReference type="EMBL" id="JAAOAO010000040">
    <property type="protein sequence ID" value="KAF5566503.1"/>
    <property type="molecule type" value="Genomic_DNA"/>
</dbReference>
<accession>A0A8H5K435</accession>
<name>A0A8H5K435_9HYPO</name>
<feature type="compositionally biased region" description="Low complexity" evidence="1">
    <location>
        <begin position="212"/>
        <end position="225"/>
    </location>
</feature>
<evidence type="ECO:0000259" key="2">
    <source>
        <dbReference type="Pfam" id="PF23584"/>
    </source>
</evidence>
<proteinExistence type="predicted"/>
<protein>
    <recommendedName>
        <fullName evidence="2">DUF7136 domain-containing protein</fullName>
    </recommendedName>
</protein>
<keyword evidence="4" id="KW-1185">Reference proteome</keyword>
<gene>
    <name evidence="3" type="ORF">FNAPI_1127</name>
</gene>
<dbReference type="Proteomes" id="UP000574317">
    <property type="component" value="Unassembled WGS sequence"/>
</dbReference>
<feature type="region of interest" description="Disordered" evidence="1">
    <location>
        <begin position="201"/>
        <end position="233"/>
    </location>
</feature>
<comment type="caution">
    <text evidence="3">The sequence shown here is derived from an EMBL/GenBank/DDBJ whole genome shotgun (WGS) entry which is preliminary data.</text>
</comment>
<reference evidence="3 4" key="1">
    <citation type="submission" date="2020-05" db="EMBL/GenBank/DDBJ databases">
        <title>Identification and distribution of gene clusters putatively required for synthesis of sphingolipid metabolism inhibitors in phylogenetically diverse species of the filamentous fungus Fusarium.</title>
        <authorList>
            <person name="Kim H.-S."/>
            <person name="Busman M."/>
            <person name="Brown D.W."/>
            <person name="Divon H."/>
            <person name="Uhlig S."/>
            <person name="Proctor R.H."/>
        </authorList>
    </citation>
    <scope>NUCLEOTIDE SEQUENCE [LARGE SCALE GENOMIC DNA]</scope>
    <source>
        <strain evidence="3 4">NRRL 25196</strain>
    </source>
</reference>